<feature type="compositionally biased region" description="Basic and acidic residues" evidence="1">
    <location>
        <begin position="548"/>
        <end position="573"/>
    </location>
</feature>
<keyword evidence="3" id="KW-1185">Reference proteome</keyword>
<dbReference type="Proteomes" id="UP000266673">
    <property type="component" value="Unassembled WGS sequence"/>
</dbReference>
<reference evidence="2 3" key="1">
    <citation type="submission" date="2018-06" db="EMBL/GenBank/DDBJ databases">
        <title>Comparative genomics reveals the genomic features of Rhizophagus irregularis, R. cerebriforme, R. diaphanum and Gigaspora rosea, and their symbiotic lifestyle signature.</title>
        <authorList>
            <person name="Morin E."/>
            <person name="San Clemente H."/>
            <person name="Chen E.C.H."/>
            <person name="De La Providencia I."/>
            <person name="Hainaut M."/>
            <person name="Kuo A."/>
            <person name="Kohler A."/>
            <person name="Murat C."/>
            <person name="Tang N."/>
            <person name="Roy S."/>
            <person name="Loubradou J."/>
            <person name="Henrissat B."/>
            <person name="Grigoriev I.V."/>
            <person name="Corradi N."/>
            <person name="Roux C."/>
            <person name="Martin F.M."/>
        </authorList>
    </citation>
    <scope>NUCLEOTIDE SEQUENCE [LARGE SCALE GENOMIC DNA]</scope>
    <source>
        <strain evidence="2 3">DAOM 194757</strain>
    </source>
</reference>
<feature type="region of interest" description="Disordered" evidence="1">
    <location>
        <begin position="524"/>
        <end position="573"/>
    </location>
</feature>
<proteinExistence type="predicted"/>
<organism evidence="2 3">
    <name type="scientific">Gigaspora rosea</name>
    <dbReference type="NCBI Taxonomy" id="44941"/>
    <lineage>
        <taxon>Eukaryota</taxon>
        <taxon>Fungi</taxon>
        <taxon>Fungi incertae sedis</taxon>
        <taxon>Mucoromycota</taxon>
        <taxon>Glomeromycotina</taxon>
        <taxon>Glomeromycetes</taxon>
        <taxon>Diversisporales</taxon>
        <taxon>Gigasporaceae</taxon>
        <taxon>Gigaspora</taxon>
    </lineage>
</organism>
<accession>A0A397V7D7</accession>
<dbReference type="OrthoDB" id="2355317at2759"/>
<feature type="region of interest" description="Disordered" evidence="1">
    <location>
        <begin position="1"/>
        <end position="50"/>
    </location>
</feature>
<dbReference type="Pfam" id="PF10336">
    <property type="entry name" value="DUF2420"/>
    <property type="match status" value="1"/>
</dbReference>
<dbReference type="AlphaFoldDB" id="A0A397V7D7"/>
<evidence type="ECO:0000256" key="1">
    <source>
        <dbReference type="SAM" id="MobiDB-lite"/>
    </source>
</evidence>
<name>A0A397V7D7_9GLOM</name>
<feature type="compositionally biased region" description="Polar residues" evidence="1">
    <location>
        <begin position="11"/>
        <end position="20"/>
    </location>
</feature>
<feature type="compositionally biased region" description="Polar residues" evidence="1">
    <location>
        <begin position="179"/>
        <end position="191"/>
    </location>
</feature>
<protein>
    <submittedName>
        <fullName evidence="2">Uncharacterized protein</fullName>
    </submittedName>
</protein>
<dbReference type="InterPro" id="IPR018822">
    <property type="entry name" value="UPF0646"/>
</dbReference>
<evidence type="ECO:0000313" key="3">
    <source>
        <dbReference type="Proteomes" id="UP000266673"/>
    </source>
</evidence>
<comment type="caution">
    <text evidence="2">The sequence shown here is derived from an EMBL/GenBank/DDBJ whole genome shotgun (WGS) entry which is preliminary data.</text>
</comment>
<gene>
    <name evidence="2" type="ORF">C2G38_2185879</name>
</gene>
<evidence type="ECO:0000313" key="2">
    <source>
        <dbReference type="EMBL" id="RIB17972.1"/>
    </source>
</evidence>
<feature type="region of interest" description="Disordered" evidence="1">
    <location>
        <begin position="175"/>
        <end position="200"/>
    </location>
</feature>
<sequence length="573" mass="64962">MSELFSENKAQEMSTSMVNKNSDDNRLENEPLELEDNNNTLNKRGSKDNEHLDLLDEANSLKTSEKINGQSGAQDGSFELVESEHQEKQQNDFKRNIFERMETTSIVEEQTSTDINAEYSEKTVHMSDNDTDLLPKENELGTIEGSFPNNEEAVVFEGDELNAGDATIFDNNDGVVPNNLENESNLSVGKQSSKKENDLSNSGKTRCILVYEGQEFPLHVKLNKCLGEWMQDLKKEYIRDETHDHEVVLTFKDSANDDFRLVLTQDNKYSQRFTLGKIITTHNRYRKSHDLNTTDLLIVMTLQERFISQYRKYNGVAGEDPESLDDGDINDYDNILPQSTTGIANLSGTGNSFFKPSKDAFAVLKIMMFPQYPGGDNGEIQYIDNETWKNGAQGFYGVPQIYHQIQPNELYVSPQGPYGTGLGLYDNNIQFEQNDLYGDAFNVNELLTNFDNQAENFGGTPIYYNQTLDNYVIPKESIYDETLNTKENIYDETLGTSNSQNNSEALNIDDKAPFVTEKEYDLSAMNTEPKIDHPVAPTEDEYSVNEMEVSKGKRERSRTSDSEGDVNKKARID</sequence>
<dbReference type="EMBL" id="QKWP01000570">
    <property type="protein sequence ID" value="RIB17972.1"/>
    <property type="molecule type" value="Genomic_DNA"/>
</dbReference>